<keyword evidence="4" id="KW-0238">DNA-binding</keyword>
<dbReference type="Ensembl" id="ENSGALT00010031597.1">
    <property type="protein sequence ID" value="ENSGALP00010018465.1"/>
    <property type="gene ID" value="ENSGALG00010013176.1"/>
</dbReference>
<feature type="compositionally biased region" description="Polar residues" evidence="8">
    <location>
        <begin position="66"/>
        <end position="78"/>
    </location>
</feature>
<dbReference type="InterPro" id="IPR000232">
    <property type="entry name" value="HSF_DNA-bd"/>
</dbReference>
<dbReference type="SUPFAM" id="SSF46785">
    <property type="entry name" value="Winged helix' DNA-binding domain"/>
    <property type="match status" value="1"/>
</dbReference>
<dbReference type="GO" id="GO:0043565">
    <property type="term" value="F:sequence-specific DNA binding"/>
    <property type="evidence" value="ECO:0007669"/>
    <property type="project" value="InterPro"/>
</dbReference>
<dbReference type="SMART" id="SM00415">
    <property type="entry name" value="HSF"/>
    <property type="match status" value="1"/>
</dbReference>
<dbReference type="OMA" id="FASIWWD"/>
<feature type="compositionally biased region" description="Acidic residues" evidence="8">
    <location>
        <begin position="92"/>
        <end position="104"/>
    </location>
</feature>
<keyword evidence="6" id="KW-0539">Nucleus</keyword>
<name>A0A8V0YCE1_CHICK</name>
<dbReference type="FunCoup" id="A0A8V0YCE1">
    <property type="interactions" value="5"/>
</dbReference>
<sequence length="446" mass="47669">MPEHLPLEPPGSASGFPLPEGRANTGSLHKWLHVQPLEKNETGDIEMELSAAETASAADPEELIETSGSASTDPTGHNQAPAGHAAGTSIQEEQDSQMFPEEEETKGLPSSSSEESAGLASVFSCLSFPQKLWVLVESDQVKSIQWGHGGNCIVIQEEMFKVEVLAREAPARAFESTCMKSFVRQLNLYGFTKVPQHLERSFLPQFLAEGEAFSAHRKLLLYSSPHFRKDYPQLLGHCKRRVAHKRRPMAAPVPVPAPALQEALNKNPQKSSPNGQPTQGVAAGPVRGLQAAEPQGTQAAAPMGPPPAKSPKNDTLRAQGGNVHILPGPAAATAPEHCQVLPCSMLPPSSSQTLVATCVPPSQGTLPFLLPSFTPGCPQQELLQPPETPQLQAPWAALTFLDSCFAMAMRAAAMMMPPDWQPHAIPHCPTCTCSRHQADAGHGTAP</sequence>
<comment type="subcellular location">
    <subcellularLocation>
        <location evidence="1">Nucleus</location>
    </subcellularLocation>
</comment>
<gene>
    <name evidence="10" type="primary">HSFX2</name>
</gene>
<organism evidence="10 11">
    <name type="scientific">Gallus gallus</name>
    <name type="common">Chicken</name>
    <dbReference type="NCBI Taxonomy" id="9031"/>
    <lineage>
        <taxon>Eukaryota</taxon>
        <taxon>Metazoa</taxon>
        <taxon>Chordata</taxon>
        <taxon>Craniata</taxon>
        <taxon>Vertebrata</taxon>
        <taxon>Euteleostomi</taxon>
        <taxon>Archelosauria</taxon>
        <taxon>Archosauria</taxon>
        <taxon>Dinosauria</taxon>
        <taxon>Saurischia</taxon>
        <taxon>Theropoda</taxon>
        <taxon>Coelurosauria</taxon>
        <taxon>Aves</taxon>
        <taxon>Neognathae</taxon>
        <taxon>Galloanserae</taxon>
        <taxon>Galliformes</taxon>
        <taxon>Phasianidae</taxon>
        <taxon>Phasianinae</taxon>
        <taxon>Gallus</taxon>
    </lineage>
</organism>
<comment type="similarity">
    <text evidence="2 7">Belongs to the HSF family.</text>
</comment>
<reference evidence="10" key="2">
    <citation type="submission" date="2025-08" db="UniProtKB">
        <authorList>
            <consortium name="Ensembl"/>
        </authorList>
    </citation>
    <scope>IDENTIFICATION</scope>
    <source>
        <strain evidence="10">broiler</strain>
    </source>
</reference>
<evidence type="ECO:0000256" key="3">
    <source>
        <dbReference type="ARBA" id="ARBA00023015"/>
    </source>
</evidence>
<dbReference type="PANTHER" id="PTHR10015">
    <property type="entry name" value="HEAT SHOCK TRANSCRIPTION FACTOR"/>
    <property type="match status" value="1"/>
</dbReference>
<dbReference type="AlphaFoldDB" id="A0A8V0YCE1"/>
<evidence type="ECO:0000256" key="2">
    <source>
        <dbReference type="ARBA" id="ARBA00006403"/>
    </source>
</evidence>
<feature type="domain" description="HSF-type DNA-binding" evidence="9">
    <location>
        <begin position="124"/>
        <end position="241"/>
    </location>
</feature>
<dbReference type="FunFam" id="1.10.10.10:FF:000349">
    <property type="entry name" value="Heat shock transcription factor, Y-linked"/>
    <property type="match status" value="1"/>
</dbReference>
<evidence type="ECO:0000313" key="10">
    <source>
        <dbReference type="Ensembl" id="ENSGALP00010018465.1"/>
    </source>
</evidence>
<evidence type="ECO:0000259" key="9">
    <source>
        <dbReference type="SMART" id="SM00415"/>
    </source>
</evidence>
<evidence type="ECO:0000256" key="5">
    <source>
        <dbReference type="ARBA" id="ARBA00023163"/>
    </source>
</evidence>
<protein>
    <recommendedName>
        <fullName evidence="9">HSF-type DNA-binding domain-containing protein</fullName>
    </recommendedName>
</protein>
<feature type="region of interest" description="Disordered" evidence="8">
    <location>
        <begin position="292"/>
        <end position="321"/>
    </location>
</feature>
<evidence type="ECO:0000256" key="4">
    <source>
        <dbReference type="ARBA" id="ARBA00023125"/>
    </source>
</evidence>
<evidence type="ECO:0000256" key="8">
    <source>
        <dbReference type="SAM" id="MobiDB-lite"/>
    </source>
</evidence>
<proteinExistence type="inferred from homology"/>
<reference evidence="10" key="3">
    <citation type="submission" date="2025-09" db="UniProtKB">
        <authorList>
            <consortium name="Ensembl"/>
        </authorList>
    </citation>
    <scope>IDENTIFICATION</scope>
    <source>
        <strain evidence="10">broiler</strain>
    </source>
</reference>
<evidence type="ECO:0000256" key="6">
    <source>
        <dbReference type="ARBA" id="ARBA00023242"/>
    </source>
</evidence>
<dbReference type="Pfam" id="PF00447">
    <property type="entry name" value="HSF_DNA-bind"/>
    <property type="match status" value="1"/>
</dbReference>
<feature type="region of interest" description="Disordered" evidence="8">
    <location>
        <begin position="1"/>
        <end position="113"/>
    </location>
</feature>
<keyword evidence="5" id="KW-0804">Transcription</keyword>
<keyword evidence="11" id="KW-1185">Reference proteome</keyword>
<dbReference type="PANTHER" id="PTHR10015:SF336">
    <property type="entry name" value="HEAT SHOCK TRANSCRIPTION FACTOR, Y-LINKED"/>
    <property type="match status" value="1"/>
</dbReference>
<dbReference type="InterPro" id="IPR036388">
    <property type="entry name" value="WH-like_DNA-bd_sf"/>
</dbReference>
<dbReference type="GeneTree" id="ENSGT00940000157452"/>
<reference evidence="10" key="1">
    <citation type="submission" date="2020-11" db="EMBL/GenBank/DDBJ databases">
        <title>Gallus gallus (Chicken) genome, bGalGal1, GRCg7b, maternal haplotype autosomes + Z &amp; W.</title>
        <authorList>
            <person name="Warren W."/>
            <person name="Formenti G."/>
            <person name="Fedrigo O."/>
            <person name="Haase B."/>
            <person name="Mountcastle J."/>
            <person name="Balacco J."/>
            <person name="Tracey A."/>
            <person name="Schneider V."/>
            <person name="Okimoto R."/>
            <person name="Cheng H."/>
            <person name="Hawken R."/>
            <person name="Howe K."/>
            <person name="Jarvis E.D."/>
        </authorList>
    </citation>
    <scope>NUCLEOTIDE SEQUENCE [LARGE SCALE GENOMIC DNA]</scope>
    <source>
        <strain evidence="10">Broiler</strain>
    </source>
</reference>
<dbReference type="GO" id="GO:0005634">
    <property type="term" value="C:nucleus"/>
    <property type="evidence" value="ECO:0007669"/>
    <property type="project" value="UniProtKB-SubCell"/>
</dbReference>
<dbReference type="GO" id="GO:0003700">
    <property type="term" value="F:DNA-binding transcription factor activity"/>
    <property type="evidence" value="ECO:0007669"/>
    <property type="project" value="InterPro"/>
</dbReference>
<evidence type="ECO:0000313" key="11">
    <source>
        <dbReference type="Proteomes" id="UP000000539"/>
    </source>
</evidence>
<dbReference type="OrthoDB" id="6418155at2759"/>
<accession>A0A8V0YCE1</accession>
<dbReference type="Gene3D" id="1.10.10.10">
    <property type="entry name" value="Winged helix-like DNA-binding domain superfamily/Winged helix DNA-binding domain"/>
    <property type="match status" value="1"/>
</dbReference>
<keyword evidence="3" id="KW-0805">Transcription regulation</keyword>
<evidence type="ECO:0000256" key="1">
    <source>
        <dbReference type="ARBA" id="ARBA00004123"/>
    </source>
</evidence>
<dbReference type="InterPro" id="IPR036390">
    <property type="entry name" value="WH_DNA-bd_sf"/>
</dbReference>
<dbReference type="Proteomes" id="UP000000539">
    <property type="component" value="Chromosome 1"/>
</dbReference>
<evidence type="ECO:0000256" key="7">
    <source>
        <dbReference type="RuleBase" id="RU004020"/>
    </source>
</evidence>